<dbReference type="GO" id="GO:0006260">
    <property type="term" value="P:DNA replication"/>
    <property type="evidence" value="ECO:0007669"/>
    <property type="project" value="InterPro"/>
</dbReference>
<dbReference type="GO" id="GO:0032298">
    <property type="term" value="P:positive regulation of DNA-templated DNA replication initiation"/>
    <property type="evidence" value="ECO:0007669"/>
    <property type="project" value="TreeGrafter"/>
</dbReference>
<reference evidence="1 2" key="1">
    <citation type="submission" date="2018-05" db="EMBL/GenBank/DDBJ databases">
        <title>complete genome sequence of Aquabacterium olei NBRC 110486.</title>
        <authorList>
            <person name="Tang B."/>
            <person name="Chang J."/>
            <person name="Zhang L."/>
            <person name="Yang H."/>
        </authorList>
    </citation>
    <scope>NUCLEOTIDE SEQUENCE [LARGE SCALE GENOMIC DNA]</scope>
    <source>
        <strain evidence="1 2">NBRC 110486</strain>
    </source>
</reference>
<dbReference type="EMBL" id="CP029210">
    <property type="protein sequence ID" value="AWI54015.1"/>
    <property type="molecule type" value="Genomic_DNA"/>
</dbReference>
<dbReference type="PANTHER" id="PTHR38767:SF1">
    <property type="entry name" value="DNA POLYMERASE III SUBUNIT CHI"/>
    <property type="match status" value="1"/>
</dbReference>
<gene>
    <name evidence="1" type="ORF">DEH84_11700</name>
</gene>
<evidence type="ECO:0000313" key="2">
    <source>
        <dbReference type="Proteomes" id="UP000244892"/>
    </source>
</evidence>
<name>A0A2U8FSI1_9BURK</name>
<dbReference type="GO" id="GO:0003887">
    <property type="term" value="F:DNA-directed DNA polymerase activity"/>
    <property type="evidence" value="ECO:0007669"/>
    <property type="project" value="InterPro"/>
</dbReference>
<dbReference type="KEGG" id="aon:DEH84_11700"/>
<dbReference type="InterPro" id="IPR036768">
    <property type="entry name" value="PolIII_chi_sf"/>
</dbReference>
<accession>A0A2U8FSI1</accession>
<dbReference type="InterPro" id="IPR007459">
    <property type="entry name" value="DNA_pol3_chi"/>
</dbReference>
<dbReference type="Gene3D" id="3.40.50.10110">
    <property type="entry name" value="DNA polymerase III subunit chi"/>
    <property type="match status" value="1"/>
</dbReference>
<evidence type="ECO:0000313" key="1">
    <source>
        <dbReference type="EMBL" id="AWI54015.1"/>
    </source>
</evidence>
<proteinExistence type="predicted"/>
<protein>
    <submittedName>
        <fullName evidence="1">DNA polymerase III subunit chi</fullName>
    </submittedName>
</protein>
<dbReference type="RefSeq" id="WP_109037011.1">
    <property type="nucleotide sequence ID" value="NZ_CP029210.1"/>
</dbReference>
<dbReference type="AlphaFoldDB" id="A0A2U8FSI1"/>
<dbReference type="OrthoDB" id="5297568at2"/>
<organism evidence="1 2">
    <name type="scientific">Aquabacterium olei</name>
    <dbReference type="NCBI Taxonomy" id="1296669"/>
    <lineage>
        <taxon>Bacteria</taxon>
        <taxon>Pseudomonadati</taxon>
        <taxon>Pseudomonadota</taxon>
        <taxon>Betaproteobacteria</taxon>
        <taxon>Burkholderiales</taxon>
        <taxon>Aquabacterium</taxon>
    </lineage>
</organism>
<dbReference type="SUPFAM" id="SSF102400">
    <property type="entry name" value="DNA polymerase III chi subunit"/>
    <property type="match status" value="1"/>
</dbReference>
<dbReference type="Pfam" id="PF04364">
    <property type="entry name" value="DNA_pol3_chi"/>
    <property type="match status" value="1"/>
</dbReference>
<sequence length="149" mass="16665">MSEARTGKVEFHHGVGDKLAYACRLLRKAYRAGARVVVTGDEASLRTLDRQLWTFDEQEFLPHVLAAAAGDLPACQHDTAIWLTPDPATAPGERSVLVNVGQRLPAGMDRCARLFDIVSSEPEDRQLGRQRWKQYAAMGWQVQPHEVKE</sequence>
<dbReference type="PANTHER" id="PTHR38767">
    <property type="entry name" value="DNA POLYMERASE III SUBUNIT CHI"/>
    <property type="match status" value="1"/>
</dbReference>
<dbReference type="GO" id="GO:0003677">
    <property type="term" value="F:DNA binding"/>
    <property type="evidence" value="ECO:0007669"/>
    <property type="project" value="InterPro"/>
</dbReference>
<keyword evidence="2" id="KW-1185">Reference proteome</keyword>
<dbReference type="Proteomes" id="UP000244892">
    <property type="component" value="Chromosome"/>
</dbReference>